<dbReference type="Pfam" id="PF00013">
    <property type="entry name" value="KH_1"/>
    <property type="match status" value="1"/>
</dbReference>
<keyword evidence="1" id="KW-0694">RNA-binding</keyword>
<gene>
    <name evidence="3" type="ORF">TMI583_LOCUS20805</name>
</gene>
<sequence>RGRKIQEIRHQTNANIIVDDQQVGNGDNSNVLNNTGIGATDRIITIEGTPDQIHRAQMLLQQAVRQSGLWRS</sequence>
<name>A0A8S2LHW8_9BILA</name>
<evidence type="ECO:0000313" key="3">
    <source>
        <dbReference type="EMBL" id="CAF3904782.1"/>
    </source>
</evidence>
<dbReference type="EMBL" id="CAJOBA010019624">
    <property type="protein sequence ID" value="CAF3904782.1"/>
    <property type="molecule type" value="Genomic_DNA"/>
</dbReference>
<feature type="domain" description="K Homology" evidence="2">
    <location>
        <begin position="2"/>
        <end position="62"/>
    </location>
</feature>
<dbReference type="Proteomes" id="UP000682733">
    <property type="component" value="Unassembled WGS sequence"/>
</dbReference>
<dbReference type="SUPFAM" id="SSF54791">
    <property type="entry name" value="Eukaryotic type KH-domain (KH-domain type I)"/>
    <property type="match status" value="1"/>
</dbReference>
<evidence type="ECO:0000259" key="2">
    <source>
        <dbReference type="Pfam" id="PF00013"/>
    </source>
</evidence>
<dbReference type="AlphaFoldDB" id="A0A8S2LHW8"/>
<comment type="caution">
    <text evidence="3">The sequence shown here is derived from an EMBL/GenBank/DDBJ whole genome shotgun (WGS) entry which is preliminary data.</text>
</comment>
<protein>
    <recommendedName>
        <fullName evidence="2">K Homology domain-containing protein</fullName>
    </recommendedName>
</protein>
<feature type="non-terminal residue" evidence="3">
    <location>
        <position position="1"/>
    </location>
</feature>
<accession>A0A8S2LHW8</accession>
<dbReference type="GO" id="GO:0003723">
    <property type="term" value="F:RNA binding"/>
    <property type="evidence" value="ECO:0007669"/>
    <property type="project" value="UniProtKB-UniRule"/>
</dbReference>
<dbReference type="PROSITE" id="PS50084">
    <property type="entry name" value="KH_TYPE_1"/>
    <property type="match status" value="1"/>
</dbReference>
<dbReference type="InterPro" id="IPR004088">
    <property type="entry name" value="KH_dom_type_1"/>
</dbReference>
<dbReference type="InterPro" id="IPR036612">
    <property type="entry name" value="KH_dom_type_1_sf"/>
</dbReference>
<organism evidence="3 4">
    <name type="scientific">Didymodactylos carnosus</name>
    <dbReference type="NCBI Taxonomy" id="1234261"/>
    <lineage>
        <taxon>Eukaryota</taxon>
        <taxon>Metazoa</taxon>
        <taxon>Spiralia</taxon>
        <taxon>Gnathifera</taxon>
        <taxon>Rotifera</taxon>
        <taxon>Eurotatoria</taxon>
        <taxon>Bdelloidea</taxon>
        <taxon>Philodinida</taxon>
        <taxon>Philodinidae</taxon>
        <taxon>Didymodactylos</taxon>
    </lineage>
</organism>
<evidence type="ECO:0000256" key="1">
    <source>
        <dbReference type="PROSITE-ProRule" id="PRU00117"/>
    </source>
</evidence>
<reference evidence="3" key="1">
    <citation type="submission" date="2021-02" db="EMBL/GenBank/DDBJ databases">
        <authorList>
            <person name="Nowell W R."/>
        </authorList>
    </citation>
    <scope>NUCLEOTIDE SEQUENCE</scope>
</reference>
<proteinExistence type="predicted"/>
<evidence type="ECO:0000313" key="4">
    <source>
        <dbReference type="Proteomes" id="UP000682733"/>
    </source>
</evidence>
<dbReference type="Gene3D" id="3.30.1370.10">
    <property type="entry name" value="K Homology domain, type 1"/>
    <property type="match status" value="1"/>
</dbReference>